<proteinExistence type="predicted"/>
<evidence type="ECO:0000256" key="2">
    <source>
        <dbReference type="ARBA" id="ARBA00022723"/>
    </source>
</evidence>
<dbReference type="EMBL" id="JAHRHJ020000004">
    <property type="protein sequence ID" value="KAH9318965.1"/>
    <property type="molecule type" value="Genomic_DNA"/>
</dbReference>
<dbReference type="PANTHER" id="PTHR48461:SF1">
    <property type="entry name" value="MULTICOPPER OXIDASE LPR1-LIKE"/>
    <property type="match status" value="1"/>
</dbReference>
<comment type="cofactor">
    <cofactor evidence="1">
        <name>Cu cation</name>
        <dbReference type="ChEBI" id="CHEBI:23378"/>
    </cofactor>
</comment>
<evidence type="ECO:0000313" key="7">
    <source>
        <dbReference type="EMBL" id="KAH9318965.1"/>
    </source>
</evidence>
<dbReference type="GO" id="GO:0016491">
    <property type="term" value="F:oxidoreductase activity"/>
    <property type="evidence" value="ECO:0007669"/>
    <property type="project" value="UniProtKB-KW"/>
</dbReference>
<dbReference type="GO" id="GO:0016036">
    <property type="term" value="P:cellular response to phosphate starvation"/>
    <property type="evidence" value="ECO:0007669"/>
    <property type="project" value="InterPro"/>
</dbReference>
<keyword evidence="4" id="KW-0560">Oxidoreductase</keyword>
<dbReference type="Proteomes" id="UP000824469">
    <property type="component" value="Unassembled WGS sequence"/>
</dbReference>
<evidence type="ECO:0000256" key="1">
    <source>
        <dbReference type="ARBA" id="ARBA00001935"/>
    </source>
</evidence>
<keyword evidence="6" id="KW-0325">Glycoprotein</keyword>
<evidence type="ECO:0000256" key="5">
    <source>
        <dbReference type="ARBA" id="ARBA00023008"/>
    </source>
</evidence>
<keyword evidence="8" id="KW-1185">Reference proteome</keyword>
<dbReference type="InterPro" id="IPR052152">
    <property type="entry name" value="LPR1/LPR2"/>
</dbReference>
<name>A0AA38LEN3_TAXCH</name>
<gene>
    <name evidence="7" type="ORF">KI387_020734</name>
</gene>
<evidence type="ECO:0000256" key="4">
    <source>
        <dbReference type="ARBA" id="ARBA00023002"/>
    </source>
</evidence>
<organism evidence="7 8">
    <name type="scientific">Taxus chinensis</name>
    <name type="common">Chinese yew</name>
    <name type="synonym">Taxus wallichiana var. chinensis</name>
    <dbReference type="NCBI Taxonomy" id="29808"/>
    <lineage>
        <taxon>Eukaryota</taxon>
        <taxon>Viridiplantae</taxon>
        <taxon>Streptophyta</taxon>
        <taxon>Embryophyta</taxon>
        <taxon>Tracheophyta</taxon>
        <taxon>Spermatophyta</taxon>
        <taxon>Pinopsida</taxon>
        <taxon>Pinidae</taxon>
        <taxon>Conifers II</taxon>
        <taxon>Cupressales</taxon>
        <taxon>Taxaceae</taxon>
        <taxon>Taxus</taxon>
    </lineage>
</organism>
<feature type="non-terminal residue" evidence="7">
    <location>
        <position position="50"/>
    </location>
</feature>
<sequence>MTTSELYEVASSLEMFVDEVPDMPKLRGYVYHDKKLKLAELRIGIFKTKW</sequence>
<protein>
    <submittedName>
        <fullName evidence="7">Uncharacterized protein</fullName>
    </submittedName>
</protein>
<keyword evidence="3" id="KW-0732">Signal</keyword>
<reference evidence="7 8" key="1">
    <citation type="journal article" date="2021" name="Nat. Plants">
        <title>The Taxus genome provides insights into paclitaxel biosynthesis.</title>
        <authorList>
            <person name="Xiong X."/>
            <person name="Gou J."/>
            <person name="Liao Q."/>
            <person name="Li Y."/>
            <person name="Zhou Q."/>
            <person name="Bi G."/>
            <person name="Li C."/>
            <person name="Du R."/>
            <person name="Wang X."/>
            <person name="Sun T."/>
            <person name="Guo L."/>
            <person name="Liang H."/>
            <person name="Lu P."/>
            <person name="Wu Y."/>
            <person name="Zhang Z."/>
            <person name="Ro D.K."/>
            <person name="Shang Y."/>
            <person name="Huang S."/>
            <person name="Yan J."/>
        </authorList>
    </citation>
    <scope>NUCLEOTIDE SEQUENCE [LARGE SCALE GENOMIC DNA]</scope>
    <source>
        <strain evidence="7">Ta-2019</strain>
    </source>
</reference>
<evidence type="ECO:0000256" key="6">
    <source>
        <dbReference type="ARBA" id="ARBA00023180"/>
    </source>
</evidence>
<dbReference type="AlphaFoldDB" id="A0AA38LEN3"/>
<keyword evidence="2" id="KW-0479">Metal-binding</keyword>
<dbReference type="PANTHER" id="PTHR48461">
    <property type="entry name" value="MULTICOPPER OXIDASE LPR1-LIKE"/>
    <property type="match status" value="1"/>
</dbReference>
<dbReference type="GO" id="GO:0046872">
    <property type="term" value="F:metal ion binding"/>
    <property type="evidence" value="ECO:0007669"/>
    <property type="project" value="UniProtKB-KW"/>
</dbReference>
<evidence type="ECO:0000256" key="3">
    <source>
        <dbReference type="ARBA" id="ARBA00022729"/>
    </source>
</evidence>
<comment type="caution">
    <text evidence="7">The sequence shown here is derived from an EMBL/GenBank/DDBJ whole genome shotgun (WGS) entry which is preliminary data.</text>
</comment>
<accession>A0AA38LEN3</accession>
<evidence type="ECO:0000313" key="8">
    <source>
        <dbReference type="Proteomes" id="UP000824469"/>
    </source>
</evidence>
<keyword evidence="5" id="KW-0186">Copper</keyword>